<dbReference type="SUPFAM" id="SSF55874">
    <property type="entry name" value="ATPase domain of HSP90 chaperone/DNA topoisomerase II/histidine kinase"/>
    <property type="match status" value="1"/>
</dbReference>
<dbReference type="SMART" id="SM00387">
    <property type="entry name" value="HATPase_c"/>
    <property type="match status" value="1"/>
</dbReference>
<dbReference type="RefSeq" id="WP_204419678.1">
    <property type="nucleotide sequence ID" value="NZ_JAFBED010000015.1"/>
</dbReference>
<feature type="domain" description="Histidine kinase/HSP90-like ATPase" evidence="1">
    <location>
        <begin position="34"/>
        <end position="133"/>
    </location>
</feature>
<dbReference type="Proteomes" id="UP000737402">
    <property type="component" value="Unassembled WGS sequence"/>
</dbReference>
<dbReference type="InterPro" id="IPR003594">
    <property type="entry name" value="HATPase_dom"/>
</dbReference>
<dbReference type="InterPro" id="IPR036890">
    <property type="entry name" value="HATPase_C_sf"/>
</dbReference>
<comment type="caution">
    <text evidence="2">The sequence shown here is derived from an EMBL/GenBank/DDBJ whole genome shotgun (WGS) entry which is preliminary data.</text>
</comment>
<dbReference type="GO" id="GO:0004674">
    <property type="term" value="F:protein serine/threonine kinase activity"/>
    <property type="evidence" value="ECO:0007669"/>
    <property type="project" value="UniProtKB-EC"/>
</dbReference>
<reference evidence="2 3" key="1">
    <citation type="submission" date="2021-01" db="EMBL/GenBank/DDBJ databases">
        <title>Genomic Encyclopedia of Type Strains, Phase IV (KMG-IV): sequencing the most valuable type-strain genomes for metagenomic binning, comparative biology and taxonomic classification.</title>
        <authorList>
            <person name="Goeker M."/>
        </authorList>
    </citation>
    <scope>NUCLEOTIDE SEQUENCE [LARGE SCALE GENOMIC DNA]</scope>
    <source>
        <strain evidence="2 3">DSM 25879</strain>
    </source>
</reference>
<keyword evidence="2" id="KW-0418">Kinase</keyword>
<keyword evidence="3" id="KW-1185">Reference proteome</keyword>
<name>A0ABS2P5G6_9BACI</name>
<dbReference type="EC" id="2.7.11.1" evidence="2"/>
<sequence>MTVKHQLKIKNEKDIIVVRKLGREVATDLGFNHIDQARITTAISELARNVVKYAGKGTISIEIIHKYVPGLQVVVRDDGPGIVNIKKAMEDGYTTSNSLGAGLPGVKRLMDEFLIDSQVDNGTQIRVVKWLKN</sequence>
<protein>
    <submittedName>
        <fullName evidence="2">Serine/threonine-protein kinase RsbT</fullName>
        <ecNumber evidence="2">2.7.11.1</ecNumber>
    </submittedName>
</protein>
<accession>A0ABS2P5G6</accession>
<evidence type="ECO:0000259" key="1">
    <source>
        <dbReference type="SMART" id="SM00387"/>
    </source>
</evidence>
<dbReference type="EMBL" id="JAFBED010000015">
    <property type="protein sequence ID" value="MBM7622201.1"/>
    <property type="molecule type" value="Genomic_DNA"/>
</dbReference>
<dbReference type="CDD" id="cd16934">
    <property type="entry name" value="HATPase_RsbT-like"/>
    <property type="match status" value="1"/>
</dbReference>
<organism evidence="2 3">
    <name type="scientific">Sutcliffiella tianshenii</name>
    <dbReference type="NCBI Taxonomy" id="1463404"/>
    <lineage>
        <taxon>Bacteria</taxon>
        <taxon>Bacillati</taxon>
        <taxon>Bacillota</taxon>
        <taxon>Bacilli</taxon>
        <taxon>Bacillales</taxon>
        <taxon>Bacillaceae</taxon>
        <taxon>Sutcliffiella</taxon>
    </lineage>
</organism>
<keyword evidence="2" id="KW-0808">Transferase</keyword>
<dbReference type="Gene3D" id="3.30.565.10">
    <property type="entry name" value="Histidine kinase-like ATPase, C-terminal domain"/>
    <property type="match status" value="1"/>
</dbReference>
<evidence type="ECO:0000313" key="3">
    <source>
        <dbReference type="Proteomes" id="UP000737402"/>
    </source>
</evidence>
<evidence type="ECO:0000313" key="2">
    <source>
        <dbReference type="EMBL" id="MBM7622201.1"/>
    </source>
</evidence>
<proteinExistence type="predicted"/>
<dbReference type="Pfam" id="PF02518">
    <property type="entry name" value="HATPase_c"/>
    <property type="match status" value="1"/>
</dbReference>
<gene>
    <name evidence="2" type="ORF">JOC95_004112</name>
</gene>